<feature type="transmembrane region" description="Helical" evidence="26">
    <location>
        <begin position="616"/>
        <end position="636"/>
    </location>
</feature>
<dbReference type="InterPro" id="IPR006181">
    <property type="entry name" value="D-amino_acid_oxidase_CS"/>
</dbReference>
<evidence type="ECO:0000256" key="21">
    <source>
        <dbReference type="ARBA" id="ARBA00039101"/>
    </source>
</evidence>
<keyword evidence="16 26" id="KW-0472">Membrane</keyword>
<evidence type="ECO:0000256" key="24">
    <source>
        <dbReference type="ARBA" id="ARBA00049547"/>
    </source>
</evidence>
<dbReference type="GeneID" id="73352126"/>
<dbReference type="SUPFAM" id="SSF54373">
    <property type="entry name" value="FAD-linked reductases, C-terminal domain"/>
    <property type="match status" value="1"/>
</dbReference>
<evidence type="ECO:0000256" key="27">
    <source>
        <dbReference type="SAM" id="SignalP"/>
    </source>
</evidence>
<evidence type="ECO:0000256" key="13">
    <source>
        <dbReference type="ARBA" id="ARBA00022827"/>
    </source>
</evidence>
<dbReference type="Gene3D" id="3.30.9.10">
    <property type="entry name" value="D-Amino Acid Oxidase, subunit A, domain 2"/>
    <property type="match status" value="1"/>
</dbReference>
<keyword evidence="13" id="KW-0274">FAD</keyword>
<evidence type="ECO:0000259" key="28">
    <source>
        <dbReference type="Pfam" id="PF01266"/>
    </source>
</evidence>
<dbReference type="GO" id="GO:0052925">
    <property type="term" value="F:dol-P-Man:Man(5)GlcNAc(2)-PP-Dol alpha-1,3-mannosyltransferase activity"/>
    <property type="evidence" value="ECO:0007669"/>
    <property type="project" value="UniProtKB-EC"/>
</dbReference>
<keyword evidence="14 26" id="KW-1133">Transmembrane helix</keyword>
<dbReference type="EMBL" id="CP019472">
    <property type="protein sequence ID" value="UQC76699.1"/>
    <property type="molecule type" value="Genomic_DNA"/>
</dbReference>
<name>A0A9Q8SG13_9PEZI</name>
<keyword evidence="9" id="KW-0328">Glycosyltransferase</keyword>
<evidence type="ECO:0000256" key="15">
    <source>
        <dbReference type="ARBA" id="ARBA00023002"/>
    </source>
</evidence>
<dbReference type="FunFam" id="3.30.9.10:FF:000018">
    <property type="entry name" value="D-amino acid oxidase, putative"/>
    <property type="match status" value="1"/>
</dbReference>
<comment type="catalytic activity">
    <reaction evidence="23">
        <text>an alpha-D-Man-(1-&gt;2)-alpha-D-Man-(1-&gt;2)-alpha-D-Man-(1-&gt;3)-[alpha-D-Man-(1-&gt;6)]-beta-D-Man-(1-&gt;4)-beta-D-GlcNAc-(1-&gt;4)-alpha-D-GlcNAc-diphospho-di-trans,poly-cis-dolichol + a di-trans,poly-cis-dolichyl beta-D-mannosyl phosphate = an alpha-D-Man-(1-&gt;2)-alpha-D-Man-(1-&gt;2)-alpha-D-Man-(1-&gt;3)-[alpha-D-Man-(1-&gt;3)-alpha-D-Man-(1-&gt;6)]-beta-D-Man-(1-&gt;4)-beta-D-GlcNAc-(1-&gt;4)-alpha-D-GlcNAc-diphospho-di-trans,poly-cis-dolichol + a di-trans,poly-cis-dolichyl phosphate + H(+)</text>
        <dbReference type="Rhea" id="RHEA:29527"/>
        <dbReference type="Rhea" id="RHEA-COMP:19498"/>
        <dbReference type="Rhea" id="RHEA-COMP:19501"/>
        <dbReference type="Rhea" id="RHEA-COMP:19516"/>
        <dbReference type="Rhea" id="RHEA-COMP:19517"/>
        <dbReference type="ChEBI" id="CHEBI:15378"/>
        <dbReference type="ChEBI" id="CHEBI:57683"/>
        <dbReference type="ChEBI" id="CHEBI:58211"/>
        <dbReference type="ChEBI" id="CHEBI:132515"/>
        <dbReference type="ChEBI" id="CHEBI:132516"/>
        <dbReference type="EC" id="2.4.1.258"/>
    </reaction>
    <physiologicalReaction direction="left-to-right" evidence="23">
        <dbReference type="Rhea" id="RHEA:29528"/>
    </physiologicalReaction>
</comment>
<dbReference type="PANTHER" id="PTHR12646">
    <property type="entry name" value="NOT56 - RELATED"/>
    <property type="match status" value="1"/>
</dbReference>
<evidence type="ECO:0000256" key="3">
    <source>
        <dbReference type="ARBA" id="ARBA00004477"/>
    </source>
</evidence>
<evidence type="ECO:0000256" key="26">
    <source>
        <dbReference type="SAM" id="Phobius"/>
    </source>
</evidence>
<proteinExistence type="inferred from homology"/>
<evidence type="ECO:0000256" key="14">
    <source>
        <dbReference type="ARBA" id="ARBA00022989"/>
    </source>
</evidence>
<dbReference type="InterPro" id="IPR007873">
    <property type="entry name" value="Glycosyltransferase_ALG3"/>
</dbReference>
<comment type="catalytic activity">
    <reaction evidence="24">
        <text>a D-alpha-amino acid + O2 + H2O = a 2-oxocarboxylate + H2O2 + NH4(+)</text>
        <dbReference type="Rhea" id="RHEA:21816"/>
        <dbReference type="ChEBI" id="CHEBI:15377"/>
        <dbReference type="ChEBI" id="CHEBI:15379"/>
        <dbReference type="ChEBI" id="CHEBI:16240"/>
        <dbReference type="ChEBI" id="CHEBI:28938"/>
        <dbReference type="ChEBI" id="CHEBI:35179"/>
        <dbReference type="ChEBI" id="CHEBI:59871"/>
        <dbReference type="EC" id="1.4.3.3"/>
    </reaction>
    <physiologicalReaction direction="left-to-right" evidence="24">
        <dbReference type="Rhea" id="RHEA:21817"/>
    </physiologicalReaction>
</comment>
<evidence type="ECO:0000256" key="6">
    <source>
        <dbReference type="ARBA" id="ARBA00011964"/>
    </source>
</evidence>
<evidence type="ECO:0000256" key="16">
    <source>
        <dbReference type="ARBA" id="ARBA00023136"/>
    </source>
</evidence>
<evidence type="ECO:0000256" key="23">
    <source>
        <dbReference type="ARBA" id="ARBA00049506"/>
    </source>
</evidence>
<accession>A0A9Q8SG13</accession>
<dbReference type="GO" id="GO:0003884">
    <property type="term" value="F:D-amino-acid oxidase activity"/>
    <property type="evidence" value="ECO:0007669"/>
    <property type="project" value="UniProtKB-EC"/>
</dbReference>
<dbReference type="GO" id="GO:0005789">
    <property type="term" value="C:endoplasmic reticulum membrane"/>
    <property type="evidence" value="ECO:0007669"/>
    <property type="project" value="UniProtKB-SubCell"/>
</dbReference>
<keyword evidence="15" id="KW-0560">Oxidoreductase</keyword>
<evidence type="ECO:0000256" key="5">
    <source>
        <dbReference type="ARBA" id="ARBA00006730"/>
    </source>
</evidence>
<feature type="domain" description="FAD dependent oxidoreductase" evidence="28">
    <location>
        <begin position="5"/>
        <end position="337"/>
    </location>
</feature>
<evidence type="ECO:0000256" key="10">
    <source>
        <dbReference type="ARBA" id="ARBA00022679"/>
    </source>
</evidence>
<comment type="cofactor">
    <cofactor evidence="1">
        <name>FAD</name>
        <dbReference type="ChEBI" id="CHEBI:57692"/>
    </cofactor>
</comment>
<keyword evidence="11 26" id="KW-0812">Transmembrane</keyword>
<evidence type="ECO:0000313" key="30">
    <source>
        <dbReference type="Proteomes" id="UP000830671"/>
    </source>
</evidence>
<sequence length="832" mass="91793">MTNNIVVLGAGVSGLTAALLLSKSKGNSITVISKHMPGDYDIEYTSPWAGANMLPTWPELNRLAAEVPEAGIHFQKSRVFRRKKDMEAGGNPYDALYAVDPWYRNVLPDYRELPKDELPPNAYSGSEFTSVCINTALYLPYLVGQCRKNGVVFKRGDVAHVNELTALHHSGKPADIIVNSAGLLACKLGGVEDKKVIPARGQVVVVRNEVEPMATISGTDDGPTEVCYMMTRAAGGGTILGGTYDKGNWDANPDPNIAIRIMKRCVELCPSLTGGKGIEALSIIRHGVGLRPYREGGLRLEIDKTTLADGTPIVHHYGHAGWGYQGSYGTAEGVVELVNKIRAEKGENLATEPKLFSWDRPSKFCFLHHSVTCPQDGKGGTVQLGPCSHECNLHLPFATAFRSSPVHHQAFRACAIQPVKPHHGRTSAPDLPIPPVLLALDAVLCGLIIWKIPYTEIDWVAYMEQVSQYVSGERDYTKIKGGTGPLVYPAAHVYTYTGLYYLTDEGKDIFLAQQLFAILYLATLAAVMACYWQAKVPPYIFPLLILSKRLHSVFVLRCFNDCFATLFLWLAIFFFQKRLWTPGAILYSWGLGIKMSLLLVLPAVGIVLFLGRGFGGSLRAAWLMAQVQIVIGIPFVSNNAKGYLGRAFELSRQFFFKWTVNWRFVGEETFLSKPFSIALLGLHATALLVFALTRWLTPTQRPLSSLLPAMLRGKSPFSALEEAQVASRVTPRYILTTILSANVMGLLFARSLHYQFYAYLAWSTPYLLWRSGLPFYVVYILWAAQEWAWNVYPSTDLSSEVVVGVMAVTVAATWLGTADEGAPAEKPESKKR</sequence>
<evidence type="ECO:0000256" key="22">
    <source>
        <dbReference type="ARBA" id="ARBA00044743"/>
    </source>
</evidence>
<evidence type="ECO:0000256" key="17">
    <source>
        <dbReference type="ARBA" id="ARBA00023140"/>
    </source>
</evidence>
<organism evidence="29 30">
    <name type="scientific">Colletotrichum lupini</name>
    <dbReference type="NCBI Taxonomy" id="145971"/>
    <lineage>
        <taxon>Eukaryota</taxon>
        <taxon>Fungi</taxon>
        <taxon>Dikarya</taxon>
        <taxon>Ascomycota</taxon>
        <taxon>Pezizomycotina</taxon>
        <taxon>Sordariomycetes</taxon>
        <taxon>Hypocreomycetidae</taxon>
        <taxon>Glomerellales</taxon>
        <taxon>Glomerellaceae</taxon>
        <taxon>Colletotrichum</taxon>
        <taxon>Colletotrichum acutatum species complex</taxon>
    </lineage>
</organism>
<evidence type="ECO:0000256" key="20">
    <source>
        <dbReference type="ARBA" id="ARBA00030742"/>
    </source>
</evidence>
<dbReference type="PANTHER" id="PTHR12646:SF0">
    <property type="entry name" value="DOL-P-MAN:MAN(5)GLCNAC(2)-PP-DOL ALPHA-1,3-MANNOSYLTRANSFERASE"/>
    <property type="match status" value="1"/>
</dbReference>
<feature type="transmembrane region" description="Helical" evidence="26">
    <location>
        <begin position="587"/>
        <end position="610"/>
    </location>
</feature>
<evidence type="ECO:0000256" key="2">
    <source>
        <dbReference type="ARBA" id="ARBA00004253"/>
    </source>
</evidence>
<dbReference type="KEGG" id="clup:CLUP02_18214"/>
<evidence type="ECO:0000256" key="8">
    <source>
        <dbReference type="ARBA" id="ARBA00022630"/>
    </source>
</evidence>
<evidence type="ECO:0000256" key="12">
    <source>
        <dbReference type="ARBA" id="ARBA00022824"/>
    </source>
</evidence>
<evidence type="ECO:0000256" key="7">
    <source>
        <dbReference type="ARBA" id="ARBA00015561"/>
    </source>
</evidence>
<evidence type="ECO:0000256" key="9">
    <source>
        <dbReference type="ARBA" id="ARBA00022676"/>
    </source>
</evidence>
<comment type="subcellular location">
    <subcellularLocation>
        <location evidence="3">Endoplasmic reticulum membrane</location>
        <topology evidence="3">Multi-pass membrane protein</topology>
    </subcellularLocation>
    <subcellularLocation>
        <location evidence="2">Peroxisome matrix</location>
    </subcellularLocation>
</comment>
<dbReference type="SUPFAM" id="SSF51971">
    <property type="entry name" value="Nucleotide-binding domain"/>
    <property type="match status" value="1"/>
</dbReference>
<dbReference type="PROSITE" id="PS00677">
    <property type="entry name" value="DAO"/>
    <property type="match status" value="1"/>
</dbReference>
<keyword evidence="27" id="KW-0732">Signal</keyword>
<keyword evidence="30" id="KW-1185">Reference proteome</keyword>
<dbReference type="Pfam" id="PF05208">
    <property type="entry name" value="ALG3"/>
    <property type="match status" value="1"/>
</dbReference>
<comment type="similarity">
    <text evidence="5">Belongs to the DAMOX/DASOX family.</text>
</comment>
<feature type="chain" id="PRO_5040210553" description="Dol-P-Man:Man(5)GlcNAc(2)-PP-Dol alpha-1,3-mannosyltransferase" evidence="27">
    <location>
        <begin position="18"/>
        <end position="832"/>
    </location>
</feature>
<evidence type="ECO:0000256" key="25">
    <source>
        <dbReference type="ARBA" id="ARBA00093457"/>
    </source>
</evidence>
<comment type="similarity">
    <text evidence="25">Belongs to the glycosyltransferase ALG3 family.</text>
</comment>
<dbReference type="InterPro" id="IPR006076">
    <property type="entry name" value="FAD-dep_OxRdtase"/>
</dbReference>
<feature type="transmembrane region" description="Helical" evidence="26">
    <location>
        <begin position="515"/>
        <end position="534"/>
    </location>
</feature>
<keyword evidence="10" id="KW-0808">Transferase</keyword>
<gene>
    <name evidence="29" type="ORF">CLUP02_18214</name>
</gene>
<protein>
    <recommendedName>
        <fullName evidence="7">Dol-P-Man:Man(5)GlcNAc(2)-PP-Dol alpha-1,3-mannosyltransferase</fullName>
        <ecNumber evidence="21">1.4.3.3</ecNumber>
        <ecNumber evidence="6">2.4.1.258</ecNumber>
    </recommendedName>
    <alternativeName>
        <fullName evidence="20">Asparagine-linked glycosylation protein 6</fullName>
    </alternativeName>
    <alternativeName>
        <fullName evidence="19">Dol-P-Man-dependent alpha(1-3)-mannosyltransferase</fullName>
    </alternativeName>
    <alternativeName>
        <fullName evidence="18">Dolichyl-P-Man:Man(5)GlcNAc(2)-PP-dolichyl mannosyltransferase</fullName>
    </alternativeName>
</protein>
<dbReference type="EC" id="1.4.3.3" evidence="21"/>
<keyword evidence="8" id="KW-0285">Flavoprotein</keyword>
<evidence type="ECO:0000256" key="4">
    <source>
        <dbReference type="ARBA" id="ARBA00004922"/>
    </source>
</evidence>
<dbReference type="AlphaFoldDB" id="A0A9Q8SG13"/>
<evidence type="ECO:0000313" key="29">
    <source>
        <dbReference type="EMBL" id="UQC76699.1"/>
    </source>
</evidence>
<feature type="signal peptide" evidence="27">
    <location>
        <begin position="1"/>
        <end position="17"/>
    </location>
</feature>
<feature type="transmembrane region" description="Helical" evidence="26">
    <location>
        <begin position="756"/>
        <end position="782"/>
    </location>
</feature>
<feature type="transmembrane region" description="Helical" evidence="26">
    <location>
        <begin position="677"/>
        <end position="697"/>
    </location>
</feature>
<feature type="transmembrane region" description="Helical" evidence="26">
    <location>
        <begin position="802"/>
        <end position="822"/>
    </location>
</feature>
<dbReference type="GO" id="GO:0005782">
    <property type="term" value="C:peroxisomal matrix"/>
    <property type="evidence" value="ECO:0007669"/>
    <property type="project" value="UniProtKB-SubCell"/>
</dbReference>
<feature type="transmembrane region" description="Helical" evidence="26">
    <location>
        <begin position="733"/>
        <end position="749"/>
    </location>
</feature>
<evidence type="ECO:0000256" key="18">
    <source>
        <dbReference type="ARBA" id="ARBA00030065"/>
    </source>
</evidence>
<dbReference type="Pfam" id="PF01266">
    <property type="entry name" value="DAO"/>
    <property type="match status" value="1"/>
</dbReference>
<evidence type="ECO:0000256" key="19">
    <source>
        <dbReference type="ARBA" id="ARBA00030368"/>
    </source>
</evidence>
<feature type="transmembrane region" description="Helical" evidence="26">
    <location>
        <begin position="554"/>
        <end position="575"/>
    </location>
</feature>
<keyword evidence="17" id="KW-0576">Peroxisome</keyword>
<evidence type="ECO:0000256" key="1">
    <source>
        <dbReference type="ARBA" id="ARBA00001974"/>
    </source>
</evidence>
<keyword evidence="12" id="KW-0256">Endoplasmic reticulum</keyword>
<evidence type="ECO:0000256" key="11">
    <source>
        <dbReference type="ARBA" id="ARBA00022692"/>
    </source>
</evidence>
<dbReference type="Proteomes" id="UP000830671">
    <property type="component" value="Chromosome 10"/>
</dbReference>
<dbReference type="RefSeq" id="XP_049138340.1">
    <property type="nucleotide sequence ID" value="XM_049297116.1"/>
</dbReference>
<comment type="function">
    <text evidence="22">Dol-P-Man:Man(5)GlcNAc(2)-PP-Dol alpha-1,3-mannosyltransferase that operates in the biosynthetic pathway of dolichol-linked oligosaccharides, the glycan precursors employed in protein asparagine (N)-glycosylation. The assembly of dolichol-linked oligosaccharides begins on the cytosolic side of the endoplasmic reticulum membrane and finishes in its lumen. The sequential addition of sugars to dolichol pyrophosphate produces dolichol-linked oligosaccharides containing fourteen sugars, including two GlcNAcs, nine mannoses and three glucoses. Once assembled, the oligosaccharide is transferred from the lipid to nascent proteins by oligosaccharyltransferases. In the lumen of the endoplasmic reticulum, adds the first dolichyl beta-D-mannosyl phosphate derived mannose in an alpha-1,3 linkage to Man(5)GlcNAc(2)-PP-dolichol to produce Man(6)GlcNAc(2)-PP-dolichol.</text>
</comment>
<reference evidence="29" key="1">
    <citation type="journal article" date="2021" name="Mol. Plant Microbe Interact.">
        <title>Complete Genome Sequence of the Plant-Pathogenic Fungus Colletotrichum lupini.</title>
        <authorList>
            <person name="Baroncelli R."/>
            <person name="Pensec F."/>
            <person name="Da Lio D."/>
            <person name="Boufleur T."/>
            <person name="Vicente I."/>
            <person name="Sarrocco S."/>
            <person name="Picot A."/>
            <person name="Baraldi E."/>
            <person name="Sukno S."/>
            <person name="Thon M."/>
            <person name="Le Floch G."/>
        </authorList>
    </citation>
    <scope>NUCLEOTIDE SEQUENCE</scope>
    <source>
        <strain evidence="29">IMI 504893</strain>
    </source>
</reference>
<comment type="pathway">
    <text evidence="4">Protein modification; protein glycosylation.</text>
</comment>
<dbReference type="Gene3D" id="3.40.50.720">
    <property type="entry name" value="NAD(P)-binding Rossmann-like Domain"/>
    <property type="match status" value="1"/>
</dbReference>
<dbReference type="EC" id="2.4.1.258" evidence="6"/>